<evidence type="ECO:0000313" key="1">
    <source>
        <dbReference type="EMBL" id="EYB98653.1"/>
    </source>
</evidence>
<dbReference type="AlphaFoldDB" id="A0A016T6S9"/>
<sequence>MHTLFQTRRLLSICAYRRFFSSPSPISVHFPIIFFSLATPQLFFPLKQIIQEASMAVAFPRPRKARDATVSLTME</sequence>
<dbReference type="EMBL" id="JARK01001465">
    <property type="protein sequence ID" value="EYB98653.1"/>
    <property type="molecule type" value="Genomic_DNA"/>
</dbReference>
<evidence type="ECO:0000313" key="2">
    <source>
        <dbReference type="Proteomes" id="UP000024635"/>
    </source>
</evidence>
<organism evidence="1 2">
    <name type="scientific">Ancylostoma ceylanicum</name>
    <dbReference type="NCBI Taxonomy" id="53326"/>
    <lineage>
        <taxon>Eukaryota</taxon>
        <taxon>Metazoa</taxon>
        <taxon>Ecdysozoa</taxon>
        <taxon>Nematoda</taxon>
        <taxon>Chromadorea</taxon>
        <taxon>Rhabditida</taxon>
        <taxon>Rhabditina</taxon>
        <taxon>Rhabditomorpha</taxon>
        <taxon>Strongyloidea</taxon>
        <taxon>Ancylostomatidae</taxon>
        <taxon>Ancylostomatinae</taxon>
        <taxon>Ancylostoma</taxon>
    </lineage>
</organism>
<reference evidence="2" key="1">
    <citation type="journal article" date="2015" name="Nat. Genet.">
        <title>The genome and transcriptome of the zoonotic hookworm Ancylostoma ceylanicum identify infection-specific gene families.</title>
        <authorList>
            <person name="Schwarz E.M."/>
            <person name="Hu Y."/>
            <person name="Antoshechkin I."/>
            <person name="Miller M.M."/>
            <person name="Sternberg P.W."/>
            <person name="Aroian R.V."/>
        </authorList>
    </citation>
    <scope>NUCLEOTIDE SEQUENCE</scope>
    <source>
        <strain evidence="2">HY135</strain>
    </source>
</reference>
<keyword evidence="2" id="KW-1185">Reference proteome</keyword>
<proteinExistence type="predicted"/>
<protein>
    <submittedName>
        <fullName evidence="1">Uncharacterized protein</fullName>
    </submittedName>
</protein>
<dbReference type="Proteomes" id="UP000024635">
    <property type="component" value="Unassembled WGS sequence"/>
</dbReference>
<name>A0A016T6S9_9BILA</name>
<comment type="caution">
    <text evidence="1">The sequence shown here is derived from an EMBL/GenBank/DDBJ whole genome shotgun (WGS) entry which is preliminary data.</text>
</comment>
<gene>
    <name evidence="1" type="primary">Acey_s0129.g1484</name>
    <name evidence="1" type="ORF">Y032_0129g1484</name>
</gene>
<accession>A0A016T6S9</accession>